<dbReference type="PANTHER" id="PTHR31740">
    <property type="entry name" value="CENTROMERE PROTEIN L"/>
    <property type="match status" value="1"/>
</dbReference>
<gene>
    <name evidence="9" type="ORF">EI555_009649</name>
</gene>
<keyword evidence="7" id="KW-0137">Centromere</keyword>
<dbReference type="EMBL" id="RWIC01001038">
    <property type="protein sequence ID" value="TKC38138.1"/>
    <property type="molecule type" value="Genomic_DNA"/>
</dbReference>
<comment type="caution">
    <text evidence="9">The sequence shown here is derived from an EMBL/GenBank/DDBJ whole genome shotgun (WGS) entry which is preliminary data.</text>
</comment>
<evidence type="ECO:0000313" key="9">
    <source>
        <dbReference type="EMBL" id="TKC38138.1"/>
    </source>
</evidence>
<evidence type="ECO:0000256" key="8">
    <source>
        <dbReference type="SAM" id="MobiDB-lite"/>
    </source>
</evidence>
<evidence type="ECO:0000256" key="4">
    <source>
        <dbReference type="ARBA" id="ARBA00016380"/>
    </source>
</evidence>
<keyword evidence="6" id="KW-0539">Nucleus</keyword>
<feature type="non-terminal residue" evidence="9">
    <location>
        <position position="478"/>
    </location>
</feature>
<accession>A0A4U1EP08</accession>
<evidence type="ECO:0000256" key="7">
    <source>
        <dbReference type="ARBA" id="ARBA00023328"/>
    </source>
</evidence>
<protein>
    <recommendedName>
        <fullName evidence="4">Centromere protein L</fullName>
    </recommendedName>
</protein>
<feature type="non-terminal residue" evidence="9">
    <location>
        <position position="1"/>
    </location>
</feature>
<dbReference type="AlphaFoldDB" id="A0A4U1EP08"/>
<keyword evidence="5" id="KW-0158">Chromosome</keyword>
<dbReference type="PANTHER" id="PTHR31740:SF2">
    <property type="entry name" value="CENTROMERE PROTEIN L"/>
    <property type="match status" value="1"/>
</dbReference>
<dbReference type="GO" id="GO:0000775">
    <property type="term" value="C:chromosome, centromeric region"/>
    <property type="evidence" value="ECO:0007669"/>
    <property type="project" value="UniProtKB-SubCell"/>
</dbReference>
<proteinExistence type="inferred from homology"/>
<evidence type="ECO:0000256" key="2">
    <source>
        <dbReference type="ARBA" id="ARBA00004584"/>
    </source>
</evidence>
<dbReference type="GO" id="GO:0005634">
    <property type="term" value="C:nucleus"/>
    <property type="evidence" value="ECO:0007669"/>
    <property type="project" value="UniProtKB-SubCell"/>
</dbReference>
<feature type="region of interest" description="Disordered" evidence="8">
    <location>
        <begin position="212"/>
        <end position="290"/>
    </location>
</feature>
<comment type="subcellular location">
    <subcellularLocation>
        <location evidence="2">Chromosome</location>
        <location evidence="2">Centromere</location>
    </subcellularLocation>
    <subcellularLocation>
        <location evidence="1">Nucleus</location>
    </subcellularLocation>
</comment>
<comment type="similarity">
    <text evidence="3">Belongs to the CENP-L/IML3 family.</text>
</comment>
<name>A0A4U1EP08_MONMO</name>
<evidence type="ECO:0000256" key="1">
    <source>
        <dbReference type="ARBA" id="ARBA00004123"/>
    </source>
</evidence>
<feature type="compositionally biased region" description="Basic and acidic residues" evidence="8">
    <location>
        <begin position="266"/>
        <end position="279"/>
    </location>
</feature>
<dbReference type="Pfam" id="PF13092">
    <property type="entry name" value="CENP-L"/>
    <property type="match status" value="2"/>
</dbReference>
<evidence type="ECO:0000256" key="6">
    <source>
        <dbReference type="ARBA" id="ARBA00023242"/>
    </source>
</evidence>
<dbReference type="Proteomes" id="UP000308365">
    <property type="component" value="Unassembled WGS sequence"/>
</dbReference>
<reference evidence="10" key="1">
    <citation type="journal article" date="2019" name="IScience">
        <title>Narwhal Genome Reveals Long-Term Low Genetic Diversity despite Current Large Abundance Size.</title>
        <authorList>
            <person name="Westbury M.V."/>
            <person name="Petersen B."/>
            <person name="Garde E."/>
            <person name="Heide-Jorgensen M.P."/>
            <person name="Lorenzen E.D."/>
        </authorList>
    </citation>
    <scope>NUCLEOTIDE SEQUENCE [LARGE SCALE GENOMIC DNA]</scope>
</reference>
<evidence type="ECO:0000256" key="5">
    <source>
        <dbReference type="ARBA" id="ARBA00022454"/>
    </source>
</evidence>
<evidence type="ECO:0000313" key="10">
    <source>
        <dbReference type="Proteomes" id="UP000308365"/>
    </source>
</evidence>
<dbReference type="InterPro" id="IPR025204">
    <property type="entry name" value="CENP-L"/>
</dbReference>
<organism evidence="9 10">
    <name type="scientific">Monodon monoceros</name>
    <name type="common">Narwhal</name>
    <name type="synonym">Ceratodon monodon</name>
    <dbReference type="NCBI Taxonomy" id="40151"/>
    <lineage>
        <taxon>Eukaryota</taxon>
        <taxon>Metazoa</taxon>
        <taxon>Chordata</taxon>
        <taxon>Craniata</taxon>
        <taxon>Vertebrata</taxon>
        <taxon>Euteleostomi</taxon>
        <taxon>Mammalia</taxon>
        <taxon>Eutheria</taxon>
        <taxon>Laurasiatheria</taxon>
        <taxon>Artiodactyla</taxon>
        <taxon>Whippomorpha</taxon>
        <taxon>Cetacea</taxon>
        <taxon>Odontoceti</taxon>
        <taxon>Monodontidae</taxon>
        <taxon>Monodon</taxon>
    </lineage>
</organism>
<evidence type="ECO:0000256" key="3">
    <source>
        <dbReference type="ARBA" id="ARBA00011060"/>
    </source>
</evidence>
<sequence length="478" mass="54647">TMDSYDAPESTPRQCASSRLKDYFIGATPLQKRLESVRKQTSFIPTPPRRKIPQCSQLQEDVDPQKFAFLLHKQWTLYSLTPLYKFSYTNFKEYSKLLNAFIAAEKQKGLAVEVGDDFNIKVIFSTLLGMKGTQRDPEAFLVQKGDRRLCVQRKGPHCTQTSNAGAEIPLQEAPQVPQFLQKAENSGKPLNPHCPIFITSGKDWNLRSRRRLDGKVQGGGGHGDEEQVSWKRTHHRDEEDEDSHKENRRKAKVAPGSTEKSKYRKSTHDWDSMKEGRRSSREKKHPGKHSTQEWDLWDEAILDSLLETVSEDFTCLPLFLANGAETNTAIIGTWFQKTFDCYFRPLAINAFNLSWMAAMWTACKMDHYMATTEFLWSVPCSPQSLDISYAIHPEDAKALWDSVHKTPGEVTQEEVDLFMDCLYSHFHRHFKIHLSATRLVRVSTSVASAHTDGKIKILCHKYLIGVLAYLTELAVFQI</sequence>